<dbReference type="PANTHER" id="PTHR43265:SF1">
    <property type="entry name" value="ESTERASE ESTD"/>
    <property type="match status" value="1"/>
</dbReference>
<reference evidence="2 3" key="1">
    <citation type="submission" date="2017-03" db="EMBL/GenBank/DDBJ databases">
        <authorList>
            <person name="Afonso C.L."/>
            <person name="Miller P.J."/>
            <person name="Scott M.A."/>
            <person name="Spackman E."/>
            <person name="Goraichik I."/>
            <person name="Dimitrov K.M."/>
            <person name="Suarez D.L."/>
            <person name="Swayne D.E."/>
        </authorList>
    </citation>
    <scope>NUCLEOTIDE SEQUENCE [LARGE SCALE GENOMIC DNA]</scope>
    <source>
        <strain evidence="3">8(6)</strain>
    </source>
</reference>
<dbReference type="InterPro" id="IPR053145">
    <property type="entry name" value="AB_hydrolase_Est10"/>
</dbReference>
<dbReference type="InterPro" id="IPR029058">
    <property type="entry name" value="AB_hydrolase_fold"/>
</dbReference>
<evidence type="ECO:0000313" key="3">
    <source>
        <dbReference type="Proteomes" id="UP000234300"/>
    </source>
</evidence>
<dbReference type="Proteomes" id="UP000234300">
    <property type="component" value="Unassembled WGS sequence"/>
</dbReference>
<evidence type="ECO:0000259" key="1">
    <source>
        <dbReference type="Pfam" id="PF12146"/>
    </source>
</evidence>
<dbReference type="Gene3D" id="3.40.50.1820">
    <property type="entry name" value="alpha/beta hydrolase"/>
    <property type="match status" value="1"/>
</dbReference>
<gene>
    <name evidence="2" type="ORF">BAURA86_00558</name>
</gene>
<dbReference type="InterPro" id="IPR022742">
    <property type="entry name" value="Hydrolase_4"/>
</dbReference>
<accession>A0A2H1IEF8</accession>
<dbReference type="PANTHER" id="PTHR43265">
    <property type="entry name" value="ESTERASE ESTD"/>
    <property type="match status" value="1"/>
</dbReference>
<dbReference type="Pfam" id="PF12146">
    <property type="entry name" value="Hydrolase_4"/>
    <property type="match status" value="1"/>
</dbReference>
<organism evidence="2 3">
    <name type="scientific">Brevibacterium aurantiacum</name>
    <dbReference type="NCBI Taxonomy" id="273384"/>
    <lineage>
        <taxon>Bacteria</taxon>
        <taxon>Bacillati</taxon>
        <taxon>Actinomycetota</taxon>
        <taxon>Actinomycetes</taxon>
        <taxon>Micrococcales</taxon>
        <taxon>Brevibacteriaceae</taxon>
        <taxon>Brevibacterium</taxon>
    </lineage>
</organism>
<feature type="domain" description="Serine aminopeptidase S33" evidence="1">
    <location>
        <begin position="14"/>
        <end position="218"/>
    </location>
</feature>
<sequence length="274" mass="30409">MVHGDGPIDATQQGLYSPWFEGAAASGFATLSWSKPGVDESNGDWLSQSMDDRAAEVTAVIDWAKRNDDVPTQTIVLWGASQAGWVLPKVVNSREDIDGVVAVAPAINWLRQGRFNLESELDHEGADAPDIARAIKDSNRTRKLLDREAPYEDYIDSTTSRDPMTEDRWSFVQRNFRADAVRDLTASASRKTPVHLMVGTHDRNVDVTETEKVYRSTLGSYLTVTHLEGTHTLARPIMEENDLVGFTTGTMWPRALLAPRAIADYRTFLMTGLA</sequence>
<name>A0A2H1IEF8_BREAU</name>
<evidence type="ECO:0000313" key="2">
    <source>
        <dbReference type="EMBL" id="SMX73609.1"/>
    </source>
</evidence>
<dbReference type="AlphaFoldDB" id="A0A2H1IEF8"/>
<dbReference type="EMBL" id="FXZI01000001">
    <property type="protein sequence ID" value="SMX73609.1"/>
    <property type="molecule type" value="Genomic_DNA"/>
</dbReference>
<dbReference type="SUPFAM" id="SSF53474">
    <property type="entry name" value="alpha/beta-Hydrolases"/>
    <property type="match status" value="1"/>
</dbReference>
<dbReference type="GO" id="GO:0052689">
    <property type="term" value="F:carboxylic ester hydrolase activity"/>
    <property type="evidence" value="ECO:0007669"/>
    <property type="project" value="TreeGrafter"/>
</dbReference>
<proteinExistence type="predicted"/>
<protein>
    <recommendedName>
        <fullName evidence="1">Serine aminopeptidase S33 domain-containing protein</fullName>
    </recommendedName>
</protein>